<protein>
    <submittedName>
        <fullName evidence="3">Uncharacterized protein</fullName>
    </submittedName>
</protein>
<evidence type="ECO:0000256" key="1">
    <source>
        <dbReference type="SAM" id="MobiDB-lite"/>
    </source>
</evidence>
<keyword evidence="4" id="KW-1185">Reference proteome</keyword>
<dbReference type="Proteomes" id="UP001172778">
    <property type="component" value="Unassembled WGS sequence"/>
</dbReference>
<sequence>MHFFLRLLALTLASSFTIATAGTPQGPREGCDRPPPPPPREALDACRGKAAGAVVQIATPRGEKISAKCQLVAVSDAMPGPAGGEQPPKPR</sequence>
<comment type="caution">
    <text evidence="3">The sequence shown here is derived from an EMBL/GenBank/DDBJ whole genome shotgun (WGS) entry which is preliminary data.</text>
</comment>
<name>A0ABT7DXG7_9NEIS</name>
<feature type="region of interest" description="Disordered" evidence="1">
    <location>
        <begin position="20"/>
        <end position="44"/>
    </location>
</feature>
<dbReference type="EMBL" id="JARRAF010000012">
    <property type="protein sequence ID" value="MDK2124755.1"/>
    <property type="molecule type" value="Genomic_DNA"/>
</dbReference>
<dbReference type="RefSeq" id="WP_284101069.1">
    <property type="nucleotide sequence ID" value="NZ_JARRAF010000012.1"/>
</dbReference>
<organism evidence="3 4">
    <name type="scientific">Parachitinimonas caeni</name>
    <dbReference type="NCBI Taxonomy" id="3031301"/>
    <lineage>
        <taxon>Bacteria</taxon>
        <taxon>Pseudomonadati</taxon>
        <taxon>Pseudomonadota</taxon>
        <taxon>Betaproteobacteria</taxon>
        <taxon>Neisseriales</taxon>
        <taxon>Chitinibacteraceae</taxon>
        <taxon>Parachitinimonas</taxon>
    </lineage>
</organism>
<feature type="signal peptide" evidence="2">
    <location>
        <begin position="1"/>
        <end position="21"/>
    </location>
</feature>
<keyword evidence="2" id="KW-0732">Signal</keyword>
<feature type="chain" id="PRO_5046783497" evidence="2">
    <location>
        <begin position="22"/>
        <end position="91"/>
    </location>
</feature>
<proteinExistence type="predicted"/>
<reference evidence="3" key="1">
    <citation type="submission" date="2023-03" db="EMBL/GenBank/DDBJ databases">
        <title>Chitinimonas shenzhenensis gen. nov., sp. nov., a novel member of family Burkholderiaceae isolated from activated sludge collected in Shen Zhen, China.</title>
        <authorList>
            <person name="Wang X."/>
        </authorList>
    </citation>
    <scope>NUCLEOTIDE SEQUENCE</scope>
    <source>
        <strain evidence="3">DQS-5</strain>
    </source>
</reference>
<accession>A0ABT7DXG7</accession>
<gene>
    <name evidence="3" type="ORF">PZA18_11925</name>
</gene>
<evidence type="ECO:0000313" key="4">
    <source>
        <dbReference type="Proteomes" id="UP001172778"/>
    </source>
</evidence>
<evidence type="ECO:0000256" key="2">
    <source>
        <dbReference type="SAM" id="SignalP"/>
    </source>
</evidence>
<evidence type="ECO:0000313" key="3">
    <source>
        <dbReference type="EMBL" id="MDK2124755.1"/>
    </source>
</evidence>